<dbReference type="InterPro" id="IPR004312">
    <property type="entry name" value="ATHILA_Orf1_C"/>
</dbReference>
<dbReference type="EMBL" id="QGKW02000007">
    <property type="protein sequence ID" value="KAF2619519.1"/>
    <property type="molecule type" value="Genomic_DNA"/>
</dbReference>
<sequence>MGNLATNLQVLYPELVRQFMATVNVYYANERAKRANEGVLTFFIRGIRYRVHLSTLCTIYGFDTERQHAVVPEFPGISTFWEHIATGYFESAKTLQTDIRHPTLRYFMKVLANTMLLKMEPNKVRVQELTLAYYAVRSLVHMEDIEEPADDVWPNIGAVFAEHLVKLRMKPFQSKGKKETVGSLLTRIFIHCGVPLDDAEMDDLIVYMDAAHLTSAQWLKEDRDWCFRDENNTHLVRLPLRTLTEFDRGLASIQLCPDPRLLHAPATIPRRYKVQRPGGPQPHQPEAALPPFPPMPDMSTRPEGDFQRVVVDALTAEYRDVAVRARGVCEPAHHRQQDHHASAEAPLATTPLMRTSPHISIPIYLCFLLPL</sequence>
<evidence type="ECO:0000259" key="1">
    <source>
        <dbReference type="Pfam" id="PF03078"/>
    </source>
</evidence>
<name>A0A8S9MQJ1_BRACR</name>
<dbReference type="Pfam" id="PF03078">
    <property type="entry name" value="ATHILA"/>
    <property type="match status" value="1"/>
</dbReference>
<proteinExistence type="predicted"/>
<gene>
    <name evidence="2" type="ORF">F2Q68_00039980</name>
</gene>
<comment type="caution">
    <text evidence="2">The sequence shown here is derived from an EMBL/GenBank/DDBJ whole genome shotgun (WGS) entry which is preliminary data.</text>
</comment>
<evidence type="ECO:0000313" key="3">
    <source>
        <dbReference type="Proteomes" id="UP000712281"/>
    </source>
</evidence>
<organism evidence="2 3">
    <name type="scientific">Brassica cretica</name>
    <name type="common">Mustard</name>
    <dbReference type="NCBI Taxonomy" id="69181"/>
    <lineage>
        <taxon>Eukaryota</taxon>
        <taxon>Viridiplantae</taxon>
        <taxon>Streptophyta</taxon>
        <taxon>Embryophyta</taxon>
        <taxon>Tracheophyta</taxon>
        <taxon>Spermatophyta</taxon>
        <taxon>Magnoliopsida</taxon>
        <taxon>eudicotyledons</taxon>
        <taxon>Gunneridae</taxon>
        <taxon>Pentapetalae</taxon>
        <taxon>rosids</taxon>
        <taxon>malvids</taxon>
        <taxon>Brassicales</taxon>
        <taxon>Brassicaceae</taxon>
        <taxon>Brassiceae</taxon>
        <taxon>Brassica</taxon>
    </lineage>
</organism>
<protein>
    <recommendedName>
        <fullName evidence="1">Arabidopsis retrotransposon Orf1 C-terminal domain-containing protein</fullName>
    </recommendedName>
</protein>
<dbReference type="Proteomes" id="UP000712281">
    <property type="component" value="Unassembled WGS sequence"/>
</dbReference>
<feature type="domain" description="Arabidopsis retrotransposon Orf1 C-terminal" evidence="1">
    <location>
        <begin position="12"/>
        <end position="264"/>
    </location>
</feature>
<reference evidence="2" key="1">
    <citation type="submission" date="2019-12" db="EMBL/GenBank/DDBJ databases">
        <title>Genome sequencing and annotation of Brassica cretica.</title>
        <authorList>
            <person name="Studholme D.J."/>
            <person name="Sarris P.F."/>
        </authorList>
    </citation>
    <scope>NUCLEOTIDE SEQUENCE</scope>
    <source>
        <strain evidence="2">PFS-001/15</strain>
        <tissue evidence="2">Leaf</tissue>
    </source>
</reference>
<dbReference type="AlphaFoldDB" id="A0A8S9MQJ1"/>
<accession>A0A8S9MQJ1</accession>
<evidence type="ECO:0000313" key="2">
    <source>
        <dbReference type="EMBL" id="KAF2619519.1"/>
    </source>
</evidence>